<comment type="similarity">
    <text evidence="2">Belongs to the metallo-dependent hydrolases superfamily. Hydantoinase/dihydropyrimidinase family.</text>
</comment>
<dbReference type="FunFam" id="3.20.20.140:FF:000174">
    <property type="entry name" value="Dihydropyrimidinase-related protein 2"/>
    <property type="match status" value="1"/>
</dbReference>
<evidence type="ECO:0000256" key="3">
    <source>
        <dbReference type="ARBA" id="ARBA00022723"/>
    </source>
</evidence>
<dbReference type="InterPro" id="IPR011778">
    <property type="entry name" value="Hydantoinase/dihydroPyrase"/>
</dbReference>
<evidence type="ECO:0000256" key="5">
    <source>
        <dbReference type="PIRSR" id="PIRSR611778-50"/>
    </source>
</evidence>
<evidence type="ECO:0000259" key="6">
    <source>
        <dbReference type="Pfam" id="PF01979"/>
    </source>
</evidence>
<dbReference type="InterPro" id="IPR032466">
    <property type="entry name" value="Metal_Hydrolase"/>
</dbReference>
<dbReference type="EMBL" id="WNDX01000003">
    <property type="protein sequence ID" value="KAF1048625.1"/>
    <property type="molecule type" value="Genomic_DNA"/>
</dbReference>
<dbReference type="SUPFAM" id="SSF51556">
    <property type="entry name" value="Metallo-dependent hydrolases"/>
    <property type="match status" value="1"/>
</dbReference>
<evidence type="ECO:0000256" key="4">
    <source>
        <dbReference type="ARBA" id="ARBA00022801"/>
    </source>
</evidence>
<protein>
    <submittedName>
        <fullName evidence="7">D-hydantoinase</fullName>
    </submittedName>
</protein>
<keyword evidence="3" id="KW-0479">Metal-binding</keyword>
<sequence length="474" mass="51933">MEQFDVVIRNGTVATASDIMQCDVGIKDGKVAMLGRGLAPGKREIDAAGKLVLPGGVDAHCHLDQPMEEGLKMADDFESGTISAACGGTTTVIPFAAQAKGQSLRAAVVDYHRRAEGKAVIDYAFHMIVSDPSEKVLKEELPQLVREGYTSFKIYMTYDDLKLNDRQILDLLALARREGAMVMVHAENADCIGWLTEQLEGAGLTAPKYHAHSRPMMVEREATHRAIALSELVDVPILIVHVSGKEAIEQIRWAHGHGLRIHAETCPQYLVLTADHLDDGYHGAKCVCSPPPRDKANQQYVWDGLASGLFTVFSSDHAPFRYDDPEGKKPGGKEVPFRYIPNGTPGLETRMPILFSEGVGKGRIDLNRFVALTATDPAKMYGLYPRKGTIAIGSDADIAIWDPHKEVTVRNEMLHHHVDYTPYEGMRLTGWPETTISRGEVVWEDGRVLGAVGRGQFLACGLPDPARPKKVLPG</sequence>
<dbReference type="PANTHER" id="PTHR11647">
    <property type="entry name" value="HYDRANTOINASE/DIHYDROPYRIMIDINASE FAMILY MEMBER"/>
    <property type="match status" value="1"/>
</dbReference>
<comment type="PTM">
    <text evidence="5">Carbamylation allows a single lysine to coordinate two divalent metal cations.</text>
</comment>
<comment type="cofactor">
    <cofactor evidence="1">
        <name>Zn(2+)</name>
        <dbReference type="ChEBI" id="CHEBI:29105"/>
    </cofactor>
</comment>
<evidence type="ECO:0000256" key="2">
    <source>
        <dbReference type="ARBA" id="ARBA00008829"/>
    </source>
</evidence>
<evidence type="ECO:0000313" key="7">
    <source>
        <dbReference type="EMBL" id="KAF1048625.1"/>
    </source>
</evidence>
<dbReference type="Proteomes" id="UP000462435">
    <property type="component" value="Unassembled WGS sequence"/>
</dbReference>
<name>A0A7V8G0B0_9BURK</name>
<dbReference type="PANTHER" id="PTHR11647:SF1">
    <property type="entry name" value="COLLAPSIN RESPONSE MEDIATOR PROTEIN"/>
    <property type="match status" value="1"/>
</dbReference>
<dbReference type="NCBIfam" id="NF009941">
    <property type="entry name" value="PRK13404.1"/>
    <property type="match status" value="1"/>
</dbReference>
<dbReference type="Pfam" id="PF01979">
    <property type="entry name" value="Amidohydro_1"/>
    <property type="match status" value="1"/>
</dbReference>
<dbReference type="Gene3D" id="2.30.40.10">
    <property type="entry name" value="Urease, subunit C, domain 1"/>
    <property type="match status" value="1"/>
</dbReference>
<feature type="modified residue" description="N6-carboxylysine" evidence="5">
    <location>
        <position position="153"/>
    </location>
</feature>
<dbReference type="AlphaFoldDB" id="A0A7V8G0B0"/>
<dbReference type="InterPro" id="IPR006680">
    <property type="entry name" value="Amidohydro-rel"/>
</dbReference>
<dbReference type="GO" id="GO:0005829">
    <property type="term" value="C:cytosol"/>
    <property type="evidence" value="ECO:0007669"/>
    <property type="project" value="TreeGrafter"/>
</dbReference>
<evidence type="ECO:0000313" key="8">
    <source>
        <dbReference type="Proteomes" id="UP000462435"/>
    </source>
</evidence>
<dbReference type="CDD" id="cd01314">
    <property type="entry name" value="D-HYD"/>
    <property type="match status" value="1"/>
</dbReference>
<comment type="caution">
    <text evidence="7">The sequence shown here is derived from an EMBL/GenBank/DDBJ whole genome shotgun (WGS) entry which is preliminary data.</text>
</comment>
<reference evidence="8" key="1">
    <citation type="journal article" date="2020" name="MBio">
        <title>Horizontal gene transfer to a defensive symbiont with a reduced genome amongst a multipartite beetle microbiome.</title>
        <authorList>
            <person name="Waterworth S.C."/>
            <person name="Florez L.V."/>
            <person name="Rees E.R."/>
            <person name="Hertweck C."/>
            <person name="Kaltenpoth M."/>
            <person name="Kwan J.C."/>
        </authorList>
    </citation>
    <scope>NUCLEOTIDE SEQUENCE [LARGE SCALE GENOMIC DNA]</scope>
</reference>
<evidence type="ECO:0000256" key="1">
    <source>
        <dbReference type="ARBA" id="ARBA00001947"/>
    </source>
</evidence>
<dbReference type="InterPro" id="IPR011059">
    <property type="entry name" value="Metal-dep_hydrolase_composite"/>
</dbReference>
<dbReference type="GO" id="GO:0046872">
    <property type="term" value="F:metal ion binding"/>
    <property type="evidence" value="ECO:0007669"/>
    <property type="project" value="UniProtKB-KW"/>
</dbReference>
<gene>
    <name evidence="7" type="ORF">GAK35_00175</name>
</gene>
<organism evidence="7 8">
    <name type="scientific">Herbaspirillum frisingense</name>
    <dbReference type="NCBI Taxonomy" id="92645"/>
    <lineage>
        <taxon>Bacteria</taxon>
        <taxon>Pseudomonadati</taxon>
        <taxon>Pseudomonadota</taxon>
        <taxon>Betaproteobacteria</taxon>
        <taxon>Burkholderiales</taxon>
        <taxon>Oxalobacteraceae</taxon>
        <taxon>Herbaspirillum</taxon>
    </lineage>
</organism>
<keyword evidence="4" id="KW-0378">Hydrolase</keyword>
<proteinExistence type="inferred from homology"/>
<dbReference type="SUPFAM" id="SSF51338">
    <property type="entry name" value="Composite domain of metallo-dependent hydrolases"/>
    <property type="match status" value="2"/>
</dbReference>
<dbReference type="NCBIfam" id="TIGR02033">
    <property type="entry name" value="D-hydantoinase"/>
    <property type="match status" value="1"/>
</dbReference>
<dbReference type="Gene3D" id="3.20.20.140">
    <property type="entry name" value="Metal-dependent hydrolases"/>
    <property type="match status" value="1"/>
</dbReference>
<accession>A0A7V8G0B0</accession>
<dbReference type="InterPro" id="IPR050378">
    <property type="entry name" value="Metallo-dep_Hydrolases_sf"/>
</dbReference>
<feature type="domain" description="Amidohydrolase-related" evidence="6">
    <location>
        <begin position="51"/>
        <end position="442"/>
    </location>
</feature>
<dbReference type="GO" id="GO:0016812">
    <property type="term" value="F:hydrolase activity, acting on carbon-nitrogen (but not peptide) bonds, in cyclic amides"/>
    <property type="evidence" value="ECO:0007669"/>
    <property type="project" value="TreeGrafter"/>
</dbReference>